<reference evidence="2 3" key="1">
    <citation type="submission" date="2018-06" db="EMBL/GenBank/DDBJ databases">
        <authorList>
            <consortium name="Pathogen Informatics"/>
            <person name="Doyle S."/>
        </authorList>
    </citation>
    <scope>NUCLEOTIDE SEQUENCE [LARGE SCALE GENOMIC DNA]</scope>
    <source>
        <strain evidence="2 3">NCTC11862</strain>
    </source>
</reference>
<dbReference type="Proteomes" id="UP000254467">
    <property type="component" value="Unassembled WGS sequence"/>
</dbReference>
<dbReference type="STRING" id="35756.GCA_001044155_02132"/>
<dbReference type="AlphaFoldDB" id="A0A376CNM3"/>
<evidence type="ECO:0000256" key="1">
    <source>
        <dbReference type="SAM" id="MobiDB-lite"/>
    </source>
</evidence>
<name>A0A376CNM3_9CORY</name>
<sequence length="50" mass="5460">MVSQWNTSNNSRSDTTQFNVKGVDKFFGIDLSAPKPEPLETSRTPACLSG</sequence>
<evidence type="ECO:0000313" key="3">
    <source>
        <dbReference type="Proteomes" id="UP000254467"/>
    </source>
</evidence>
<gene>
    <name evidence="2" type="ORF">NCTC11862_01924</name>
</gene>
<feature type="region of interest" description="Disordered" evidence="1">
    <location>
        <begin position="31"/>
        <end position="50"/>
    </location>
</feature>
<evidence type="ECO:0000313" key="2">
    <source>
        <dbReference type="EMBL" id="STC70116.1"/>
    </source>
</evidence>
<keyword evidence="3" id="KW-1185">Reference proteome</keyword>
<dbReference type="EMBL" id="UFXQ01000001">
    <property type="protein sequence ID" value="STC70116.1"/>
    <property type="molecule type" value="Genomic_DNA"/>
</dbReference>
<accession>A0A376CNM3</accession>
<protein>
    <submittedName>
        <fullName evidence="2">Putative secreted protein</fullName>
    </submittedName>
</protein>
<dbReference type="RefSeq" id="WP_018580958.1">
    <property type="nucleotide sequence ID" value="NZ_LDYD01000008.1"/>
</dbReference>
<proteinExistence type="predicted"/>
<organism evidence="2 3">
    <name type="scientific">Corynebacterium pilosum</name>
    <dbReference type="NCBI Taxonomy" id="35756"/>
    <lineage>
        <taxon>Bacteria</taxon>
        <taxon>Bacillati</taxon>
        <taxon>Actinomycetota</taxon>
        <taxon>Actinomycetes</taxon>
        <taxon>Mycobacteriales</taxon>
        <taxon>Corynebacteriaceae</taxon>
        <taxon>Corynebacterium</taxon>
    </lineage>
</organism>